<dbReference type="PROSITE" id="PS51257">
    <property type="entry name" value="PROKAR_LIPOPROTEIN"/>
    <property type="match status" value="1"/>
</dbReference>
<name>A0ABQ2EHU9_9DEIO</name>
<evidence type="ECO:0000313" key="1">
    <source>
        <dbReference type="EMBL" id="GGK12973.1"/>
    </source>
</evidence>
<dbReference type="EMBL" id="BMPP01000001">
    <property type="protein sequence ID" value="GGK12973.1"/>
    <property type="molecule type" value="Genomic_DNA"/>
</dbReference>
<dbReference type="Proteomes" id="UP000647587">
    <property type="component" value="Unassembled WGS sequence"/>
</dbReference>
<accession>A0ABQ2EHU9</accession>
<proteinExistence type="predicted"/>
<protein>
    <submittedName>
        <fullName evidence="1">Uncharacterized protein</fullName>
    </submittedName>
</protein>
<comment type="caution">
    <text evidence="1">The sequence shown here is derived from an EMBL/GenBank/DDBJ whole genome shotgun (WGS) entry which is preliminary data.</text>
</comment>
<keyword evidence="2" id="KW-1185">Reference proteome</keyword>
<reference evidence="2" key="1">
    <citation type="journal article" date="2019" name="Int. J. Syst. Evol. Microbiol.">
        <title>The Global Catalogue of Microorganisms (GCM) 10K type strain sequencing project: providing services to taxonomists for standard genome sequencing and annotation.</title>
        <authorList>
            <consortium name="The Broad Institute Genomics Platform"/>
            <consortium name="The Broad Institute Genome Sequencing Center for Infectious Disease"/>
            <person name="Wu L."/>
            <person name="Ma J."/>
        </authorList>
    </citation>
    <scope>NUCLEOTIDE SEQUENCE [LARGE SCALE GENOMIC DNA]</scope>
    <source>
        <strain evidence="2">JCM 30331</strain>
    </source>
</reference>
<gene>
    <name evidence="1" type="ORF">GCM10008955_02900</name>
</gene>
<sequence>MVRSVKPQRLLPRVPRGLVPSGLVSVALLTTACGPKTEPDLTARLLFTATGTYDSRADEKVRLGAGRRRAVWQRNPPLPGRTVTVEYNSEARPAIWAVTVQAPEALKAGLLKENPASRAVQTPGGPAQLFMTGRLRDVLLRPVPGGVQLLTRGYATQYDSQVLPAFRPAD</sequence>
<evidence type="ECO:0000313" key="2">
    <source>
        <dbReference type="Proteomes" id="UP000647587"/>
    </source>
</evidence>
<organism evidence="1 2">
    <name type="scientific">Deinococcus malanensis</name>
    <dbReference type="NCBI Taxonomy" id="1706855"/>
    <lineage>
        <taxon>Bacteria</taxon>
        <taxon>Thermotogati</taxon>
        <taxon>Deinococcota</taxon>
        <taxon>Deinococci</taxon>
        <taxon>Deinococcales</taxon>
        <taxon>Deinococcaceae</taxon>
        <taxon>Deinococcus</taxon>
    </lineage>
</organism>